<keyword evidence="2" id="KW-1185">Reference proteome</keyword>
<comment type="caution">
    <text evidence="1">The sequence shown here is derived from an EMBL/GenBank/DDBJ whole genome shotgun (WGS) entry which is preliminary data.</text>
</comment>
<gene>
    <name evidence="1" type="ORF">I7822_10795</name>
</gene>
<name>A0ABS3N1I8_9BACI</name>
<evidence type="ECO:0000313" key="1">
    <source>
        <dbReference type="EMBL" id="MBO1512152.1"/>
    </source>
</evidence>
<dbReference type="EMBL" id="JAGDEL010000006">
    <property type="protein sequence ID" value="MBO1512152.1"/>
    <property type="molecule type" value="Genomic_DNA"/>
</dbReference>
<proteinExistence type="predicted"/>
<sequence>MGNKENKQNVKQAVTTFKDQINTALAGNSQSKDIQAAVKEMLNTLNIQRP</sequence>
<organism evidence="1 2">
    <name type="scientific">Metabacillus bambusae</name>
    <dbReference type="NCBI Taxonomy" id="2795218"/>
    <lineage>
        <taxon>Bacteria</taxon>
        <taxon>Bacillati</taxon>
        <taxon>Bacillota</taxon>
        <taxon>Bacilli</taxon>
        <taxon>Bacillales</taxon>
        <taxon>Bacillaceae</taxon>
        <taxon>Metabacillus</taxon>
    </lineage>
</organism>
<dbReference type="Proteomes" id="UP000663981">
    <property type="component" value="Unassembled WGS sequence"/>
</dbReference>
<reference evidence="1 2" key="1">
    <citation type="submission" date="2021-03" db="EMBL/GenBank/DDBJ databases">
        <title>Whole genome sequence of Metabacillus bambusae BG109.</title>
        <authorList>
            <person name="Jeong J.W."/>
        </authorList>
    </citation>
    <scope>NUCLEOTIDE SEQUENCE [LARGE SCALE GENOMIC DNA]</scope>
    <source>
        <strain evidence="1 2">BG109</strain>
    </source>
</reference>
<dbReference type="RefSeq" id="WP_207977866.1">
    <property type="nucleotide sequence ID" value="NZ_JAGDEL010000006.1"/>
</dbReference>
<protein>
    <submittedName>
        <fullName evidence="1">Uncharacterized protein</fullName>
    </submittedName>
</protein>
<accession>A0ABS3N1I8</accession>
<evidence type="ECO:0000313" key="2">
    <source>
        <dbReference type="Proteomes" id="UP000663981"/>
    </source>
</evidence>